<comment type="subcellular location">
    <subcellularLocation>
        <location evidence="1">Membrane</location>
        <topology evidence="1">Multi-pass membrane protein</topology>
    </subcellularLocation>
</comment>
<evidence type="ECO:0000256" key="2">
    <source>
        <dbReference type="ARBA" id="ARBA00005189"/>
    </source>
</evidence>
<comment type="similarity">
    <text evidence="3">Belongs to the fatty acid desaturase type 1 family.</text>
</comment>
<sequence length="549" mass="60221">MAGGATRPDWCRRSADHGGNAGGRGAAGGGPGPGPGRAGGGRRRGAAGGARGRAGREGRREGPARGRRAAGGGRRGWGRGGEGRGGGGGARGGGGRRRRRRQKPQAGRPGPHTRAAGEGARARGHRGRRSMGKGGNQGEGAAEREAPLQTFCWEEIQKHNLRTDKWLVIDRKVYNITKWSSRHPGGHRVIGHYAGEDATGASANWWNHRHFQHHAKPNIFHKDPDVNMLHVFVLGEWQPIEYGKKKLKYLPYNHQHEYFFLIGPPLLIPVYFQYQIIMTMIVRRDWVDLAWAMSYYVRFFITYIPFYGILGALLFLNFIRFLESHWFVWVTQMNHIVMEIDREPYRDWFSSQPLPHHAPAQLAQGRAVGEVSMRQAWHQVPGEAAAEGPTGHHQVPEEVWGAVAGRLPPQMKLQPLGHPRGRGSRWECWSQGGVGCSSVGCPRGWGTDPIFGLSPVFPSACPLLLSPTPFLAFSQPLPLSFCQTRGPHIWPVMPPWCLACRPHTPWSPSDALAGRGVGPSLGREAPWPGGLPAPLAPPTHKAPPLGPQA</sequence>
<evidence type="ECO:0000256" key="3">
    <source>
        <dbReference type="ARBA" id="ARBA00009295"/>
    </source>
</evidence>
<evidence type="ECO:0000259" key="19">
    <source>
        <dbReference type="PROSITE" id="PS50255"/>
    </source>
</evidence>
<dbReference type="GO" id="GO:0016213">
    <property type="term" value="F:acyl-CoA 6-desaturase activity"/>
    <property type="evidence" value="ECO:0007669"/>
    <property type="project" value="UniProtKB-EC"/>
</dbReference>
<dbReference type="Ensembl" id="ENSCAFT00000100222.1">
    <property type="protein sequence ID" value="ENSCAFP00000074487.1"/>
    <property type="gene ID" value="ENSCAFG00000016019.5"/>
</dbReference>
<evidence type="ECO:0000256" key="12">
    <source>
        <dbReference type="ARBA" id="ARBA00047705"/>
    </source>
</evidence>
<comment type="catalytic activity">
    <reaction evidence="13">
        <text>(9Z,12Z)-octadecadienoyl-CoA + 2 Fe(II)-[cytochrome b5] + O2 + 2 H(+) = (6Z,9Z,12Z)-octadecatrienoyl-CoA + 2 Fe(III)-[cytochrome b5] + 2 H2O</text>
        <dbReference type="Rhea" id="RHEA:47140"/>
        <dbReference type="Rhea" id="RHEA-COMP:10438"/>
        <dbReference type="Rhea" id="RHEA-COMP:10439"/>
        <dbReference type="ChEBI" id="CHEBI:15377"/>
        <dbReference type="ChEBI" id="CHEBI:15378"/>
        <dbReference type="ChEBI" id="CHEBI:15379"/>
        <dbReference type="ChEBI" id="CHEBI:29033"/>
        <dbReference type="ChEBI" id="CHEBI:29034"/>
        <dbReference type="ChEBI" id="CHEBI:57363"/>
        <dbReference type="ChEBI" id="CHEBI:57383"/>
        <dbReference type="EC" id="1.14.19.3"/>
    </reaction>
    <physiologicalReaction direction="left-to-right" evidence="13">
        <dbReference type="Rhea" id="RHEA:47141"/>
    </physiologicalReaction>
</comment>
<feature type="compositionally biased region" description="Basic residues" evidence="17">
    <location>
        <begin position="122"/>
        <end position="131"/>
    </location>
</feature>
<feature type="compositionally biased region" description="Basic residues" evidence="17">
    <location>
        <begin position="94"/>
        <end position="103"/>
    </location>
</feature>
<evidence type="ECO:0000256" key="7">
    <source>
        <dbReference type="ARBA" id="ARBA00023136"/>
    </source>
</evidence>
<dbReference type="GO" id="GO:0016020">
    <property type="term" value="C:membrane"/>
    <property type="evidence" value="ECO:0007669"/>
    <property type="project" value="UniProtKB-SubCell"/>
</dbReference>
<reference evidence="20" key="2">
    <citation type="submission" date="2025-08" db="UniProtKB">
        <authorList>
            <consortium name="Ensembl"/>
        </authorList>
    </citation>
    <scope>IDENTIFICATION</scope>
</reference>
<evidence type="ECO:0000256" key="18">
    <source>
        <dbReference type="SAM" id="Phobius"/>
    </source>
</evidence>
<dbReference type="Proteomes" id="UP000002254">
    <property type="component" value="Chromosome 18"/>
</dbReference>
<evidence type="ECO:0000256" key="5">
    <source>
        <dbReference type="ARBA" id="ARBA00022989"/>
    </source>
</evidence>
<feature type="compositionally biased region" description="Basic and acidic residues" evidence="17">
    <location>
        <begin position="54"/>
        <end position="64"/>
    </location>
</feature>
<reference evidence="20 21" key="1">
    <citation type="journal article" date="2005" name="Nature">
        <title>Genome sequence, comparative analysis and haplotype structure of the domestic dog.</title>
        <authorList>
            <consortium name="Broad Sequencing Platform"/>
            <person name="Lindblad-Toh K."/>
            <person name="Wade C.M."/>
            <person name="Mikkelsen T.S."/>
            <person name="Karlsson E.K."/>
            <person name="Jaffe D.B."/>
            <person name="Kamal M."/>
            <person name="Clamp M."/>
            <person name="Chang J.L."/>
            <person name="Kulbokas E.J. III"/>
            <person name="Zody M.C."/>
            <person name="Mauceli E."/>
            <person name="Xie X."/>
            <person name="Breen M."/>
            <person name="Wayne R.K."/>
            <person name="Ostrander E.A."/>
            <person name="Ponting C.P."/>
            <person name="Galibert F."/>
            <person name="Smith D.R."/>
            <person name="DeJong P.J."/>
            <person name="Kirkness E."/>
            <person name="Alvarez P."/>
            <person name="Biagi T."/>
            <person name="Brockman W."/>
            <person name="Butler J."/>
            <person name="Chin C.W."/>
            <person name="Cook A."/>
            <person name="Cuff J."/>
            <person name="Daly M.J."/>
            <person name="DeCaprio D."/>
            <person name="Gnerre S."/>
            <person name="Grabherr M."/>
            <person name="Kellis M."/>
            <person name="Kleber M."/>
            <person name="Bardeleben C."/>
            <person name="Goodstadt L."/>
            <person name="Heger A."/>
            <person name="Hitte C."/>
            <person name="Kim L."/>
            <person name="Koepfli K.P."/>
            <person name="Parker H.G."/>
            <person name="Pollinger J.P."/>
            <person name="Searle S.M."/>
            <person name="Sutter N.B."/>
            <person name="Thomas R."/>
            <person name="Webber C."/>
            <person name="Baldwin J."/>
            <person name="Abebe A."/>
            <person name="Abouelleil A."/>
            <person name="Aftuck L."/>
            <person name="Ait-Zahra M."/>
            <person name="Aldredge T."/>
            <person name="Allen N."/>
            <person name="An P."/>
            <person name="Anderson S."/>
            <person name="Antoine C."/>
            <person name="Arachchi H."/>
            <person name="Aslam A."/>
            <person name="Ayotte L."/>
            <person name="Bachantsang P."/>
            <person name="Barry A."/>
            <person name="Bayul T."/>
            <person name="Benamara M."/>
            <person name="Berlin A."/>
            <person name="Bessette D."/>
            <person name="Blitshteyn B."/>
            <person name="Bloom T."/>
            <person name="Blye J."/>
            <person name="Boguslavskiy L."/>
            <person name="Bonnet C."/>
            <person name="Boukhgalter B."/>
            <person name="Brown A."/>
            <person name="Cahill P."/>
            <person name="Calixte N."/>
            <person name="Camarata J."/>
            <person name="Cheshatsang Y."/>
            <person name="Chu J."/>
            <person name="Citroen M."/>
            <person name="Collymore A."/>
            <person name="Cooke P."/>
            <person name="Dawoe T."/>
            <person name="Daza R."/>
            <person name="Decktor K."/>
            <person name="DeGray S."/>
            <person name="Dhargay N."/>
            <person name="Dooley K."/>
            <person name="Dooley K."/>
            <person name="Dorje P."/>
            <person name="Dorjee K."/>
            <person name="Dorris L."/>
            <person name="Duffey N."/>
            <person name="Dupes A."/>
            <person name="Egbiremolen O."/>
            <person name="Elong R."/>
            <person name="Falk J."/>
            <person name="Farina A."/>
            <person name="Faro S."/>
            <person name="Ferguson D."/>
            <person name="Ferreira P."/>
            <person name="Fisher S."/>
            <person name="FitzGerald M."/>
            <person name="Foley K."/>
            <person name="Foley C."/>
            <person name="Franke A."/>
            <person name="Friedrich D."/>
            <person name="Gage D."/>
            <person name="Garber M."/>
            <person name="Gearin G."/>
            <person name="Giannoukos G."/>
            <person name="Goode T."/>
            <person name="Goyette A."/>
            <person name="Graham J."/>
            <person name="Grandbois E."/>
            <person name="Gyaltsen K."/>
            <person name="Hafez N."/>
            <person name="Hagopian D."/>
            <person name="Hagos B."/>
            <person name="Hall J."/>
            <person name="Healy C."/>
            <person name="Hegarty R."/>
            <person name="Honan T."/>
            <person name="Horn A."/>
            <person name="Houde N."/>
            <person name="Hughes L."/>
            <person name="Hunnicutt L."/>
            <person name="Husby M."/>
            <person name="Jester B."/>
            <person name="Jones C."/>
            <person name="Kamat A."/>
            <person name="Kanga B."/>
            <person name="Kells C."/>
            <person name="Khazanovich D."/>
            <person name="Kieu A.C."/>
            <person name="Kisner P."/>
            <person name="Kumar M."/>
            <person name="Lance K."/>
            <person name="Landers T."/>
            <person name="Lara M."/>
            <person name="Lee W."/>
            <person name="Leger J.P."/>
            <person name="Lennon N."/>
            <person name="Leuper L."/>
            <person name="LeVine S."/>
            <person name="Liu J."/>
            <person name="Liu X."/>
            <person name="Lokyitsang Y."/>
            <person name="Lokyitsang T."/>
            <person name="Lui A."/>
            <person name="Macdonald J."/>
            <person name="Major J."/>
            <person name="Marabella R."/>
            <person name="Maru K."/>
            <person name="Matthews C."/>
            <person name="McDonough S."/>
            <person name="Mehta T."/>
            <person name="Meldrim J."/>
            <person name="Melnikov A."/>
            <person name="Meneus L."/>
            <person name="Mihalev A."/>
            <person name="Mihova T."/>
            <person name="Miller K."/>
            <person name="Mittelman R."/>
            <person name="Mlenga V."/>
            <person name="Mulrain L."/>
            <person name="Munson G."/>
            <person name="Navidi A."/>
            <person name="Naylor J."/>
            <person name="Nguyen T."/>
            <person name="Nguyen N."/>
            <person name="Nguyen C."/>
            <person name="Nguyen T."/>
            <person name="Nicol R."/>
            <person name="Norbu N."/>
            <person name="Norbu C."/>
            <person name="Novod N."/>
            <person name="Nyima T."/>
            <person name="Olandt P."/>
            <person name="O'Neill B."/>
            <person name="O'Neill K."/>
            <person name="Osman S."/>
            <person name="Oyono L."/>
            <person name="Patti C."/>
            <person name="Perrin D."/>
            <person name="Phunkhang P."/>
            <person name="Pierre F."/>
            <person name="Priest M."/>
            <person name="Rachupka A."/>
            <person name="Raghuraman S."/>
            <person name="Rameau R."/>
            <person name="Ray V."/>
            <person name="Raymond C."/>
            <person name="Rege F."/>
            <person name="Rise C."/>
            <person name="Rogers J."/>
            <person name="Rogov P."/>
            <person name="Sahalie J."/>
            <person name="Settipalli S."/>
            <person name="Sharpe T."/>
            <person name="Shea T."/>
            <person name="Sheehan M."/>
            <person name="Sherpa N."/>
            <person name="Shi J."/>
            <person name="Shih D."/>
            <person name="Sloan J."/>
            <person name="Smith C."/>
            <person name="Sparrow T."/>
            <person name="Stalker J."/>
            <person name="Stange-Thomann N."/>
            <person name="Stavropoulos S."/>
            <person name="Stone C."/>
            <person name="Stone S."/>
            <person name="Sykes S."/>
            <person name="Tchuinga P."/>
            <person name="Tenzing P."/>
            <person name="Tesfaye S."/>
            <person name="Thoulutsang D."/>
            <person name="Thoulutsang Y."/>
            <person name="Topham K."/>
            <person name="Topping I."/>
            <person name="Tsamla T."/>
            <person name="Vassiliev H."/>
            <person name="Venkataraman V."/>
            <person name="Vo A."/>
            <person name="Wangchuk T."/>
            <person name="Wangdi T."/>
            <person name="Weiand M."/>
            <person name="Wilkinson J."/>
            <person name="Wilson A."/>
            <person name="Yadav S."/>
            <person name="Yang S."/>
            <person name="Yang X."/>
            <person name="Young G."/>
            <person name="Yu Q."/>
            <person name="Zainoun J."/>
            <person name="Zembek L."/>
            <person name="Zimmer A."/>
            <person name="Lander E.S."/>
        </authorList>
    </citation>
    <scope>NUCLEOTIDE SEQUENCE [LARGE SCALE GENOMIC DNA]</scope>
    <source>
        <strain evidence="20">Boxer</strain>
    </source>
</reference>
<feature type="region of interest" description="Disordered" evidence="17">
    <location>
        <begin position="1"/>
        <end position="143"/>
    </location>
</feature>
<feature type="transmembrane region" description="Helical" evidence="18">
    <location>
        <begin position="258"/>
        <end position="276"/>
    </location>
</feature>
<evidence type="ECO:0000313" key="20">
    <source>
        <dbReference type="Ensembl" id="ENSCAFP00000074487.1"/>
    </source>
</evidence>
<evidence type="ECO:0000256" key="8">
    <source>
        <dbReference type="ARBA" id="ARBA00038914"/>
    </source>
</evidence>
<dbReference type="Gene3D" id="3.10.120.10">
    <property type="entry name" value="Cytochrome b5-like heme/steroid binding domain"/>
    <property type="match status" value="1"/>
</dbReference>
<evidence type="ECO:0000256" key="4">
    <source>
        <dbReference type="ARBA" id="ARBA00022692"/>
    </source>
</evidence>
<evidence type="ECO:0000256" key="11">
    <source>
        <dbReference type="ARBA" id="ARBA00047680"/>
    </source>
</evidence>
<comment type="catalytic activity">
    <reaction evidence="15">
        <text>(9Z,12Z,15Z,18Z,21Z)-tetracosapentaenoyl-CoA + 2 Fe(II)-[cytochrome b5] + O2 + 2 H(+) = (6Z,9Z,12Z,15Z,18Z,21Z)-tetracosahexaenoyl-CoA + 2 Fe(III)-[cytochrome b5] + 2 H2O</text>
        <dbReference type="Rhea" id="RHEA:36999"/>
        <dbReference type="Rhea" id="RHEA-COMP:10438"/>
        <dbReference type="Rhea" id="RHEA-COMP:10439"/>
        <dbReference type="ChEBI" id="CHEBI:15377"/>
        <dbReference type="ChEBI" id="CHEBI:15378"/>
        <dbReference type="ChEBI" id="CHEBI:15379"/>
        <dbReference type="ChEBI" id="CHEBI:29033"/>
        <dbReference type="ChEBI" id="CHEBI:29034"/>
        <dbReference type="ChEBI" id="CHEBI:74083"/>
        <dbReference type="ChEBI" id="CHEBI:74086"/>
    </reaction>
    <physiologicalReaction direction="left-to-right" evidence="15">
        <dbReference type="Rhea" id="RHEA:37000"/>
    </physiologicalReaction>
</comment>
<comment type="catalytic activity">
    <reaction evidence="16">
        <text>(9Z,12Z,15Z)-octadecatrienoyl-CoA + 2 Fe(II)-[cytochrome b5] + O2 + 2 H(+) = (6Z,9Z,12Z,15Z)-octadecatetraenoyl-CoA + 2 Fe(III)-[cytochrome b5] + 2 H2O</text>
        <dbReference type="Rhea" id="RHEA:47144"/>
        <dbReference type="Rhea" id="RHEA-COMP:10438"/>
        <dbReference type="Rhea" id="RHEA-COMP:10439"/>
        <dbReference type="ChEBI" id="CHEBI:15377"/>
        <dbReference type="ChEBI" id="CHEBI:15378"/>
        <dbReference type="ChEBI" id="CHEBI:15379"/>
        <dbReference type="ChEBI" id="CHEBI:29033"/>
        <dbReference type="ChEBI" id="CHEBI:29034"/>
        <dbReference type="ChEBI" id="CHEBI:71489"/>
        <dbReference type="ChEBI" id="CHEBI:74034"/>
        <dbReference type="EC" id="1.14.19.3"/>
    </reaction>
    <physiologicalReaction direction="left-to-right" evidence="16">
        <dbReference type="Rhea" id="RHEA:47145"/>
    </physiologicalReaction>
</comment>
<comment type="catalytic activity">
    <reaction evidence="11">
        <text>(11Z,14Z)-eicosadienoyl-CoA + 2 Fe(II)-[cytochrome b5] + O2 + 2 H(+) = (8Z,11Z,14Z)-eicosatrienoyl-CoA + 2 Fe(III)-[cytochrome b5] + 2 H2O</text>
        <dbReference type="Rhea" id="RHEA:39567"/>
        <dbReference type="Rhea" id="RHEA-COMP:10438"/>
        <dbReference type="Rhea" id="RHEA-COMP:10439"/>
        <dbReference type="ChEBI" id="CHEBI:15377"/>
        <dbReference type="ChEBI" id="CHEBI:15378"/>
        <dbReference type="ChEBI" id="CHEBI:15379"/>
        <dbReference type="ChEBI" id="CHEBI:29033"/>
        <dbReference type="ChEBI" id="CHEBI:29034"/>
        <dbReference type="ChEBI" id="CHEBI:74264"/>
        <dbReference type="ChEBI" id="CHEBI:76410"/>
    </reaction>
    <physiologicalReaction direction="left-to-right" evidence="11">
        <dbReference type="Rhea" id="RHEA:39568"/>
    </physiologicalReaction>
</comment>
<feature type="domain" description="Cytochrome b5 heme-binding" evidence="19">
    <location>
        <begin position="148"/>
        <end position="238"/>
    </location>
</feature>
<comment type="catalytic activity">
    <reaction evidence="14">
        <text>(11Z,14Z,17Z)-eicosatrienoyl-CoA + 2 Fe(II)-[cytochrome b5] + O2 + 2 H(+) = (8Z,11Z,14Z,17Z)-eicosatetraenoyl-CoA + 2 Fe(III)-[cytochrome b5] + 2 H2O</text>
        <dbReference type="Rhea" id="RHEA:39571"/>
        <dbReference type="Rhea" id="RHEA-COMP:10438"/>
        <dbReference type="Rhea" id="RHEA-COMP:10439"/>
        <dbReference type="ChEBI" id="CHEBI:15377"/>
        <dbReference type="ChEBI" id="CHEBI:15378"/>
        <dbReference type="ChEBI" id="CHEBI:15379"/>
        <dbReference type="ChEBI" id="CHEBI:29033"/>
        <dbReference type="ChEBI" id="CHEBI:29034"/>
        <dbReference type="ChEBI" id="CHEBI:74265"/>
        <dbReference type="ChEBI" id="CHEBI:74328"/>
    </reaction>
    <physiologicalReaction direction="left-to-right" evidence="14">
        <dbReference type="Rhea" id="RHEA:39572"/>
    </physiologicalReaction>
</comment>
<keyword evidence="5 18" id="KW-1133">Transmembrane helix</keyword>
<evidence type="ECO:0000256" key="16">
    <source>
        <dbReference type="ARBA" id="ARBA00049344"/>
    </source>
</evidence>
<dbReference type="Pfam" id="PF00173">
    <property type="entry name" value="Cyt-b5"/>
    <property type="match status" value="1"/>
</dbReference>
<evidence type="ECO:0000256" key="9">
    <source>
        <dbReference type="ARBA" id="ARBA00039476"/>
    </source>
</evidence>
<feature type="region of interest" description="Disordered" evidence="17">
    <location>
        <begin position="514"/>
        <end position="549"/>
    </location>
</feature>
<dbReference type="PROSITE" id="PS50255">
    <property type="entry name" value="CYTOCHROME_B5_2"/>
    <property type="match status" value="1"/>
</dbReference>
<name>A0A8P0TVF4_CANLF</name>
<gene>
    <name evidence="20" type="primary">FADS2</name>
</gene>
<keyword evidence="6" id="KW-0560">Oxidoreductase</keyword>
<evidence type="ECO:0000256" key="14">
    <source>
        <dbReference type="ARBA" id="ARBA00048089"/>
    </source>
</evidence>
<feature type="compositionally biased region" description="Low complexity" evidence="17">
    <location>
        <begin position="104"/>
        <end position="119"/>
    </location>
</feature>
<evidence type="ECO:0000256" key="13">
    <source>
        <dbReference type="ARBA" id="ARBA00047965"/>
    </source>
</evidence>
<organism evidence="20 21">
    <name type="scientific">Canis lupus familiaris</name>
    <name type="common">Dog</name>
    <name type="synonym">Canis familiaris</name>
    <dbReference type="NCBI Taxonomy" id="9615"/>
    <lineage>
        <taxon>Eukaryota</taxon>
        <taxon>Metazoa</taxon>
        <taxon>Chordata</taxon>
        <taxon>Craniata</taxon>
        <taxon>Vertebrata</taxon>
        <taxon>Euteleostomi</taxon>
        <taxon>Mammalia</taxon>
        <taxon>Eutheria</taxon>
        <taxon>Laurasiatheria</taxon>
        <taxon>Carnivora</taxon>
        <taxon>Caniformia</taxon>
        <taxon>Canidae</taxon>
        <taxon>Canis</taxon>
    </lineage>
</organism>
<evidence type="ECO:0000256" key="15">
    <source>
        <dbReference type="ARBA" id="ARBA00048147"/>
    </source>
</evidence>
<feature type="compositionally biased region" description="Pro residues" evidence="17">
    <location>
        <begin position="529"/>
        <end position="549"/>
    </location>
</feature>
<dbReference type="EC" id="1.14.19.3" evidence="8"/>
<dbReference type="InterPro" id="IPR001199">
    <property type="entry name" value="Cyt_B5-like_heme/steroid-bd"/>
</dbReference>
<dbReference type="InterPro" id="IPR012171">
    <property type="entry name" value="Fatty_acid_desaturase"/>
</dbReference>
<dbReference type="PANTHER" id="PTHR19353">
    <property type="entry name" value="FATTY ACID DESATURASE 2"/>
    <property type="match status" value="1"/>
</dbReference>
<evidence type="ECO:0000256" key="10">
    <source>
        <dbReference type="ARBA" id="ARBA00042828"/>
    </source>
</evidence>
<feature type="compositionally biased region" description="Gly residues" evidence="17">
    <location>
        <begin position="19"/>
        <end position="39"/>
    </location>
</feature>
<keyword evidence="7 18" id="KW-0472">Membrane</keyword>
<dbReference type="SUPFAM" id="SSF55856">
    <property type="entry name" value="Cytochrome b5-like heme/steroid binding domain"/>
    <property type="match status" value="1"/>
</dbReference>
<evidence type="ECO:0000313" key="21">
    <source>
        <dbReference type="Proteomes" id="UP000002254"/>
    </source>
</evidence>
<dbReference type="SMART" id="SM01117">
    <property type="entry name" value="Cyt-b5"/>
    <property type="match status" value="1"/>
</dbReference>
<accession>A0A8P0TVF4</accession>
<comment type="pathway">
    <text evidence="2">Lipid metabolism.</text>
</comment>
<feature type="compositionally biased region" description="Gly residues" evidence="17">
    <location>
        <begin position="69"/>
        <end position="93"/>
    </location>
</feature>
<proteinExistence type="inferred from homology"/>
<feature type="transmembrane region" description="Helical" evidence="18">
    <location>
        <begin position="296"/>
        <end position="319"/>
    </location>
</feature>
<evidence type="ECO:0000256" key="1">
    <source>
        <dbReference type="ARBA" id="ARBA00004141"/>
    </source>
</evidence>
<keyword evidence="4 18" id="KW-0812">Transmembrane</keyword>
<evidence type="ECO:0000256" key="17">
    <source>
        <dbReference type="SAM" id="MobiDB-lite"/>
    </source>
</evidence>
<dbReference type="AlphaFoldDB" id="A0A8P0TVF4"/>
<dbReference type="PANTHER" id="PTHR19353:SF12">
    <property type="entry name" value="ACYL-COA 6-DESATURASE"/>
    <property type="match status" value="1"/>
</dbReference>
<dbReference type="InterPro" id="IPR036400">
    <property type="entry name" value="Cyt_B5-like_heme/steroid_sf"/>
</dbReference>
<protein>
    <recommendedName>
        <fullName evidence="9">Acyl-CoA 6-desaturase</fullName>
        <ecNumber evidence="8">1.14.19.3</ecNumber>
    </recommendedName>
    <alternativeName>
        <fullName evidence="10">Fatty acid desaturase 2</fullName>
    </alternativeName>
</protein>
<comment type="catalytic activity">
    <reaction evidence="12">
        <text>(11E)-octadecenoyl-CoA + 2 Fe(II)-[cytochrome b5] + O2 + 2 H(+) = (6Z,11E)-octadecadienoyl-CoA + 2 Fe(III)-[cytochrome b5] + 2 H2O</text>
        <dbReference type="Rhea" id="RHEA:46064"/>
        <dbReference type="Rhea" id="RHEA-COMP:10438"/>
        <dbReference type="Rhea" id="RHEA-COMP:10439"/>
        <dbReference type="ChEBI" id="CHEBI:15377"/>
        <dbReference type="ChEBI" id="CHEBI:15378"/>
        <dbReference type="ChEBI" id="CHEBI:15379"/>
        <dbReference type="ChEBI" id="CHEBI:29033"/>
        <dbReference type="ChEBI" id="CHEBI:29034"/>
        <dbReference type="ChEBI" id="CHEBI:74296"/>
        <dbReference type="ChEBI" id="CHEBI:85652"/>
    </reaction>
    <physiologicalReaction direction="left-to-right" evidence="12">
        <dbReference type="Rhea" id="RHEA:46065"/>
    </physiologicalReaction>
</comment>
<evidence type="ECO:0000256" key="6">
    <source>
        <dbReference type="ARBA" id="ARBA00023002"/>
    </source>
</evidence>